<dbReference type="AlphaFoldDB" id="A0A849BN07"/>
<proteinExistence type="predicted"/>
<evidence type="ECO:0000313" key="1">
    <source>
        <dbReference type="EMBL" id="NNH24041.1"/>
    </source>
</evidence>
<evidence type="ECO:0000313" key="2">
    <source>
        <dbReference type="Proteomes" id="UP000555552"/>
    </source>
</evidence>
<dbReference type="EMBL" id="JABEMA010000247">
    <property type="protein sequence ID" value="NNH24041.1"/>
    <property type="molecule type" value="Genomic_DNA"/>
</dbReference>
<comment type="caution">
    <text evidence="1">The sequence shown here is derived from an EMBL/GenBank/DDBJ whole genome shotgun (WGS) entry which is preliminary data.</text>
</comment>
<evidence type="ECO:0008006" key="3">
    <source>
        <dbReference type="Google" id="ProtNLM"/>
    </source>
</evidence>
<accession>A0A849BN07</accession>
<dbReference type="Proteomes" id="UP000555552">
    <property type="component" value="Unassembled WGS sequence"/>
</dbReference>
<dbReference type="RefSeq" id="WP_171203813.1">
    <property type="nucleotide sequence ID" value="NZ_BAAANP010000028.1"/>
</dbReference>
<name>A0A849BN07_9ACTN</name>
<keyword evidence="2" id="KW-1185">Reference proteome</keyword>
<protein>
    <recommendedName>
        <fullName evidence="3">Universal stress protein family protein</fullName>
    </recommendedName>
</protein>
<organism evidence="1 2">
    <name type="scientific">Pseudokineococcus marinus</name>
    <dbReference type="NCBI Taxonomy" id="351215"/>
    <lineage>
        <taxon>Bacteria</taxon>
        <taxon>Bacillati</taxon>
        <taxon>Actinomycetota</taxon>
        <taxon>Actinomycetes</taxon>
        <taxon>Kineosporiales</taxon>
        <taxon>Kineosporiaceae</taxon>
        <taxon>Pseudokineococcus</taxon>
    </lineage>
</organism>
<dbReference type="Gene3D" id="3.40.50.620">
    <property type="entry name" value="HUPs"/>
    <property type="match status" value="1"/>
</dbReference>
<reference evidence="1 2" key="1">
    <citation type="submission" date="2020-05" db="EMBL/GenBank/DDBJ databases">
        <title>MicrobeNet Type strains.</title>
        <authorList>
            <person name="Nicholson A.C."/>
        </authorList>
    </citation>
    <scope>NUCLEOTIDE SEQUENCE [LARGE SCALE GENOMIC DNA]</scope>
    <source>
        <strain evidence="1 2">JCM 14547</strain>
    </source>
</reference>
<sequence length="178" mass="18759">MPEESLPPETAPTAAASEVVLLLTEEALDDGDAERVAALHEVEGVRAAYRVLVPADTERNLLADVVDHLSLFEMRAALDAVREGKPDEREARAEATSALEQSLAALRGAGCAAEGEVVQDDPLPALEAAVGAGGVREVVVVTRPHAVEDTFHRDWASRARDALGVPVLHVYGGTARLG</sequence>
<gene>
    <name evidence="1" type="ORF">HLB09_13270</name>
</gene>
<dbReference type="SUPFAM" id="SSF52402">
    <property type="entry name" value="Adenine nucleotide alpha hydrolases-like"/>
    <property type="match status" value="1"/>
</dbReference>
<dbReference type="InterPro" id="IPR014729">
    <property type="entry name" value="Rossmann-like_a/b/a_fold"/>
</dbReference>